<keyword evidence="1 11" id="KW-0813">Transport</keyword>
<comment type="subunit">
    <text evidence="11">The system is composed of three essential subunits: KdpA, KdpB and KdpC.</text>
</comment>
<keyword evidence="3 11" id="KW-0633">Potassium transport</keyword>
<dbReference type="EMBL" id="BAFE01000091">
    <property type="protein sequence ID" value="GAB49706.1"/>
    <property type="molecule type" value="Genomic_DNA"/>
</dbReference>
<keyword evidence="2 11" id="KW-1003">Cell membrane</keyword>
<protein>
    <recommendedName>
        <fullName evidence="11">Potassium-transporting ATPase KdpC subunit</fullName>
    </recommendedName>
    <alternativeName>
        <fullName evidence="11">ATP phosphohydrolase [potassium-transporting] C chain</fullName>
    </alternativeName>
    <alternativeName>
        <fullName evidence="11">Potassium-binding and translocating subunit C</fullName>
    </alternativeName>
    <alternativeName>
        <fullName evidence="11">Potassium-translocating ATPase C chain</fullName>
    </alternativeName>
</protein>
<dbReference type="Proteomes" id="UP000004367">
    <property type="component" value="Unassembled WGS sequence"/>
</dbReference>
<comment type="function">
    <text evidence="11">Part of the high-affinity ATP-driven potassium transport (or Kdp) system, which catalyzes the hydrolysis of ATP coupled with the electrogenic transport of potassium into the cytoplasm. This subunit acts as a catalytic chaperone that increases the ATP-binding affinity of the ATP-hydrolyzing subunit KdpB by the formation of a transient KdpB/KdpC/ATP ternary complex.</text>
</comment>
<dbReference type="PANTHER" id="PTHR30042:SF2">
    <property type="entry name" value="POTASSIUM-TRANSPORTING ATPASE KDPC SUBUNIT"/>
    <property type="match status" value="1"/>
</dbReference>
<keyword evidence="4 11" id="KW-0812">Transmembrane</keyword>
<dbReference type="OrthoDB" id="9788285at2"/>
<dbReference type="PIRSF" id="PIRSF001296">
    <property type="entry name" value="K_ATPase_KdpC"/>
    <property type="match status" value="1"/>
</dbReference>
<evidence type="ECO:0000256" key="9">
    <source>
        <dbReference type="ARBA" id="ARBA00023065"/>
    </source>
</evidence>
<dbReference type="NCBIfam" id="TIGR00681">
    <property type="entry name" value="kdpC"/>
    <property type="match status" value="1"/>
</dbReference>
<evidence type="ECO:0000256" key="3">
    <source>
        <dbReference type="ARBA" id="ARBA00022538"/>
    </source>
</evidence>
<organism evidence="13 14">
    <name type="scientific">Mobilicoccus pelagius NBRC 104925</name>
    <dbReference type="NCBI Taxonomy" id="1089455"/>
    <lineage>
        <taxon>Bacteria</taxon>
        <taxon>Bacillati</taxon>
        <taxon>Actinomycetota</taxon>
        <taxon>Actinomycetes</taxon>
        <taxon>Micrococcales</taxon>
        <taxon>Dermatophilaceae</taxon>
        <taxon>Mobilicoccus</taxon>
    </lineage>
</organism>
<evidence type="ECO:0000256" key="11">
    <source>
        <dbReference type="HAMAP-Rule" id="MF_00276"/>
    </source>
</evidence>
<evidence type="ECO:0000256" key="2">
    <source>
        <dbReference type="ARBA" id="ARBA00022475"/>
    </source>
</evidence>
<feature type="region of interest" description="Disordered" evidence="12">
    <location>
        <begin position="104"/>
        <end position="131"/>
    </location>
</feature>
<keyword evidence="14" id="KW-1185">Reference proteome</keyword>
<keyword evidence="10 11" id="KW-0472">Membrane</keyword>
<dbReference type="NCBIfam" id="NF001454">
    <property type="entry name" value="PRK00315.1"/>
    <property type="match status" value="1"/>
</dbReference>
<comment type="caution">
    <text evidence="13">The sequence shown here is derived from an EMBL/GenBank/DDBJ whole genome shotgun (WGS) entry which is preliminary data.</text>
</comment>
<evidence type="ECO:0000256" key="5">
    <source>
        <dbReference type="ARBA" id="ARBA00022741"/>
    </source>
</evidence>
<dbReference type="HAMAP" id="MF_00276">
    <property type="entry name" value="KdpC"/>
    <property type="match status" value="1"/>
</dbReference>
<comment type="subcellular location">
    <subcellularLocation>
        <location evidence="11">Cell membrane</location>
        <topology evidence="11">Single-pass membrane protein</topology>
    </subcellularLocation>
</comment>
<comment type="similarity">
    <text evidence="11">Belongs to the KdpC family.</text>
</comment>
<keyword evidence="9 11" id="KW-0406">Ion transport</keyword>
<evidence type="ECO:0000256" key="1">
    <source>
        <dbReference type="ARBA" id="ARBA00022448"/>
    </source>
</evidence>
<dbReference type="STRING" id="1089455.MOPEL_132_00720"/>
<evidence type="ECO:0000256" key="7">
    <source>
        <dbReference type="ARBA" id="ARBA00022958"/>
    </source>
</evidence>
<dbReference type="Pfam" id="PF02669">
    <property type="entry name" value="KdpC"/>
    <property type="match status" value="1"/>
</dbReference>
<dbReference type="RefSeq" id="WP_009483549.1">
    <property type="nucleotide sequence ID" value="NZ_BAFE01000091.1"/>
</dbReference>
<name>H5UVE8_9MICO</name>
<dbReference type="eggNOG" id="COG2156">
    <property type="taxonomic scope" value="Bacteria"/>
</dbReference>
<dbReference type="AlphaFoldDB" id="H5UVE8"/>
<keyword evidence="6 11" id="KW-0067">ATP-binding</keyword>
<evidence type="ECO:0000313" key="13">
    <source>
        <dbReference type="EMBL" id="GAB49706.1"/>
    </source>
</evidence>
<proteinExistence type="inferred from homology"/>
<reference evidence="13 14" key="1">
    <citation type="submission" date="2012-02" db="EMBL/GenBank/DDBJ databases">
        <title>Whole genome shotgun sequence of Mobilicoccus pelagius NBRC 104925.</title>
        <authorList>
            <person name="Yoshida Y."/>
            <person name="Hosoyama A."/>
            <person name="Tsuchikane K."/>
            <person name="Katsumata H."/>
            <person name="Yamazaki S."/>
            <person name="Fujita N."/>
        </authorList>
    </citation>
    <scope>NUCLEOTIDE SEQUENCE [LARGE SCALE GENOMIC DNA]</scope>
    <source>
        <strain evidence="13 14">NBRC 104925</strain>
    </source>
</reference>
<evidence type="ECO:0000256" key="12">
    <source>
        <dbReference type="SAM" id="MobiDB-lite"/>
    </source>
</evidence>
<sequence>MRTFSRQFLAATRAFLVLSVLLGLAWPFAFTGVAQVVAPRQANGSLVRTADGTVVGSSLLGQKAEGPQWFAARPSDSEYAGDTSGSGNLSPVSADHLKTVQERRDALTKANPDARGPIPADALSASSSGLDPHISPEYAAWQTPRVAKARGMSEADVAAVVARHTQGRTLGFLGQPRVNVTELNADLAGSARG</sequence>
<dbReference type="InterPro" id="IPR003820">
    <property type="entry name" value="KdpC"/>
</dbReference>
<keyword evidence="7 11" id="KW-0630">Potassium</keyword>
<keyword evidence="5 11" id="KW-0547">Nucleotide-binding</keyword>
<keyword evidence="8 11" id="KW-1133">Transmembrane helix</keyword>
<feature type="region of interest" description="Disordered" evidence="12">
    <location>
        <begin position="73"/>
        <end position="92"/>
    </location>
</feature>
<accession>H5UVE8</accession>
<evidence type="ECO:0000256" key="8">
    <source>
        <dbReference type="ARBA" id="ARBA00022989"/>
    </source>
</evidence>
<dbReference type="GO" id="GO:0008556">
    <property type="term" value="F:P-type potassium transmembrane transporter activity"/>
    <property type="evidence" value="ECO:0007669"/>
    <property type="project" value="InterPro"/>
</dbReference>
<gene>
    <name evidence="11 13" type="primary">kdpC</name>
    <name evidence="13" type="ORF">MOPEL_132_00720</name>
</gene>
<evidence type="ECO:0000256" key="10">
    <source>
        <dbReference type="ARBA" id="ARBA00023136"/>
    </source>
</evidence>
<evidence type="ECO:0000256" key="4">
    <source>
        <dbReference type="ARBA" id="ARBA00022692"/>
    </source>
</evidence>
<dbReference type="PANTHER" id="PTHR30042">
    <property type="entry name" value="POTASSIUM-TRANSPORTING ATPASE C CHAIN"/>
    <property type="match status" value="1"/>
</dbReference>
<feature type="compositionally biased region" description="Low complexity" evidence="12">
    <location>
        <begin position="120"/>
        <end position="131"/>
    </location>
</feature>
<evidence type="ECO:0000256" key="6">
    <source>
        <dbReference type="ARBA" id="ARBA00022840"/>
    </source>
</evidence>
<dbReference type="GO" id="GO:0005886">
    <property type="term" value="C:plasma membrane"/>
    <property type="evidence" value="ECO:0007669"/>
    <property type="project" value="UniProtKB-SubCell"/>
</dbReference>
<dbReference type="GO" id="GO:0005524">
    <property type="term" value="F:ATP binding"/>
    <property type="evidence" value="ECO:0007669"/>
    <property type="project" value="UniProtKB-UniRule"/>
</dbReference>
<evidence type="ECO:0000313" key="14">
    <source>
        <dbReference type="Proteomes" id="UP000004367"/>
    </source>
</evidence>